<dbReference type="KEGG" id="psti:SOO65_03705"/>
<reference evidence="1 2" key="1">
    <citation type="submission" date="2023-11" db="EMBL/GenBank/DDBJ databases">
        <title>Peredibacter starrii A3.12.</title>
        <authorList>
            <person name="Mitchell R.J."/>
        </authorList>
    </citation>
    <scope>NUCLEOTIDE SEQUENCE [LARGE SCALE GENOMIC DNA]</scope>
    <source>
        <strain evidence="1 2">A3.12</strain>
    </source>
</reference>
<dbReference type="Gene3D" id="3.40.50.150">
    <property type="entry name" value="Vaccinia Virus protein VP39"/>
    <property type="match status" value="1"/>
</dbReference>
<organism evidence="1 2">
    <name type="scientific">Peredibacter starrii</name>
    <dbReference type="NCBI Taxonomy" id="28202"/>
    <lineage>
        <taxon>Bacteria</taxon>
        <taxon>Pseudomonadati</taxon>
        <taxon>Bdellovibrionota</taxon>
        <taxon>Bacteriovoracia</taxon>
        <taxon>Bacteriovoracales</taxon>
        <taxon>Bacteriovoracaceae</taxon>
        <taxon>Peredibacter</taxon>
    </lineage>
</organism>
<protein>
    <submittedName>
        <fullName evidence="1">Methyltransferase domain-containing protein</fullName>
    </submittedName>
</protein>
<name>A0AAX4HRP2_9BACT</name>
<dbReference type="Proteomes" id="UP001324634">
    <property type="component" value="Chromosome"/>
</dbReference>
<accession>A0AAX4HRP2</accession>
<evidence type="ECO:0000313" key="2">
    <source>
        <dbReference type="Proteomes" id="UP001324634"/>
    </source>
</evidence>
<dbReference type="AlphaFoldDB" id="A0AAX4HRP2"/>
<dbReference type="SUPFAM" id="SSF53335">
    <property type="entry name" value="S-adenosyl-L-methionine-dependent methyltransferases"/>
    <property type="match status" value="1"/>
</dbReference>
<dbReference type="EMBL" id="CP139487">
    <property type="protein sequence ID" value="WPU65843.1"/>
    <property type="molecule type" value="Genomic_DNA"/>
</dbReference>
<dbReference type="CDD" id="cd02440">
    <property type="entry name" value="AdoMet_MTases"/>
    <property type="match status" value="1"/>
</dbReference>
<dbReference type="GO" id="GO:0008168">
    <property type="term" value="F:methyltransferase activity"/>
    <property type="evidence" value="ECO:0007669"/>
    <property type="project" value="UniProtKB-KW"/>
</dbReference>
<keyword evidence="1" id="KW-0808">Transferase</keyword>
<dbReference type="RefSeq" id="WP_321397124.1">
    <property type="nucleotide sequence ID" value="NZ_CP139487.1"/>
</dbReference>
<sequence length="237" mass="27494">MKKLTTRILQKISIPRTTYLTDCNICKSRKFTLGPNCRRSPTGLYPRCISCKSLERHRIQRKISLQLQEIFGFNNLAALRFSNDPSFSPDWFKSFETSIYDGENSLDVQAIDRDSESYDVIIINHVLEHVQDDKKALKELARIINKTGFIFISVPQTISMPKTIDWGYPDEAQHGHFRHYGKDFSNLLSETCSDLYWIRIYDFDPVTYTPDEVYILSHSRETIGLISNACKMSNLYS</sequence>
<gene>
    <name evidence="1" type="ORF">SOO65_03705</name>
</gene>
<keyword evidence="1" id="KW-0489">Methyltransferase</keyword>
<keyword evidence="2" id="KW-1185">Reference proteome</keyword>
<proteinExistence type="predicted"/>
<dbReference type="GO" id="GO:0032259">
    <property type="term" value="P:methylation"/>
    <property type="evidence" value="ECO:0007669"/>
    <property type="project" value="UniProtKB-KW"/>
</dbReference>
<evidence type="ECO:0000313" key="1">
    <source>
        <dbReference type="EMBL" id="WPU65843.1"/>
    </source>
</evidence>
<dbReference type="Pfam" id="PF13489">
    <property type="entry name" value="Methyltransf_23"/>
    <property type="match status" value="1"/>
</dbReference>
<dbReference type="InterPro" id="IPR029063">
    <property type="entry name" value="SAM-dependent_MTases_sf"/>
</dbReference>